<protein>
    <submittedName>
        <fullName evidence="1">Uncharacterized protein</fullName>
    </submittedName>
</protein>
<organism evidence="1 2">
    <name type="scientific">Geotrichum galactomycetum</name>
    <dbReference type="NCBI Taxonomy" id="27317"/>
    <lineage>
        <taxon>Eukaryota</taxon>
        <taxon>Fungi</taxon>
        <taxon>Dikarya</taxon>
        <taxon>Ascomycota</taxon>
        <taxon>Saccharomycotina</taxon>
        <taxon>Dipodascomycetes</taxon>
        <taxon>Dipodascales</taxon>
        <taxon>Dipodascaceae</taxon>
        <taxon>Geotrichum</taxon>
    </lineage>
</organism>
<name>A0ACB6V8V4_9ASCO</name>
<sequence>MSHLNEPLLTEKVRLEEHEPDEAHHHTRPAYVATGTGFLLGLWKPGQTLTTDVPQILRDNVSLSAEDFTSLFVLTIITLIARLWNISNPPEVVHEEAIIGSRINNYMTGRFFYDSQPPLVPMIYYYVANLAGYPGQFDFSRFNSYIGHVYPYFELRVFSALLGVAVVILTFLTLKLTGMGRRSATVGAILVAFESSFAVQHRYIFAEPVSLFFLGVIVYLWKLLELQQPLWFKWHAVASLLGLTLGALVSSKAEGWYTVIWVFLASSYQLWWSFGDIKQRFPFVRFIFNAGFRVIYFYFIPYLFLAITTAVHLNMLPGTGEGTPFVSGQFQSSFINFPNEQVVSPVGVGSLISLRHLKTNVYLHSHDEFYAGGSRQQQVTGYGYRDLNNIWFVENVSLSAGNPHAEPFRPLQDQTYIKLRHFQSGRRLHTHDHHAPVTDNDYQYEVTAYGADGYPGDLNDLWQLEIVSTESQEGISQKEWRALKTIVRLKHPLKKCHLFSHKVKLPIIGQQEITCATNGVDVNSYWYVETNYHPQHENTPNLPRVKYSVLSLMDRVNEYRDLMASTFESLEKEKSNTYTHKGWLLPFLKQSIVIYRNHYRQIALIGNFVVWYSVLGSFATYTAFKAYTLIALQAGWRDFTGMSGIKEMDHHVGGFILLWFCHYFPFLFKDNTSLQEYLPALYFSILAAVKWLDYSSLLVFRRPKIVSVFYAILMAFTISAFIFYSPFIYGTSMLSSQCKYLEFNNNQLWYLSCNTYLDTPEQYAEYDSQFANEINYHYESAKDEEHIKATVITTVDKANPTEFAFRKEKTNAEGENRPDVRRFLKKYEKENKNNFVNIVNKDDENDVVEIDASSDTKQDPEEDVDDIGMLDPEIESQLVIQWARITDSPSLVVDSQVAASAKSELEKKSQKNQEEPSPNEE</sequence>
<dbReference type="Proteomes" id="UP000744676">
    <property type="component" value="Unassembled WGS sequence"/>
</dbReference>
<proteinExistence type="predicted"/>
<dbReference type="EMBL" id="QVQA01000011">
    <property type="protein sequence ID" value="KAF5101564.1"/>
    <property type="molecule type" value="Genomic_DNA"/>
</dbReference>
<accession>A0ACB6V8V4</accession>
<reference evidence="1 2" key="1">
    <citation type="journal article" date="2020" name="Front. Microbiol.">
        <title>Phenotypic and Genetic Characterization of the Cheese Ripening Yeast Geotrichum candidum.</title>
        <authorList>
            <person name="Perkins V."/>
            <person name="Vignola S."/>
            <person name="Lessard M.H."/>
            <person name="Plante P.L."/>
            <person name="Corbeil J."/>
            <person name="Dugat-Bony E."/>
            <person name="Frenette M."/>
            <person name="Labrie S."/>
        </authorList>
    </citation>
    <scope>NUCLEOTIDE SEQUENCE [LARGE SCALE GENOMIC DNA]</scope>
    <source>
        <strain evidence="1 2">LMA-1147</strain>
    </source>
</reference>
<keyword evidence="2" id="KW-1185">Reference proteome</keyword>
<evidence type="ECO:0000313" key="1">
    <source>
        <dbReference type="EMBL" id="KAF5101564.1"/>
    </source>
</evidence>
<evidence type="ECO:0000313" key="2">
    <source>
        <dbReference type="Proteomes" id="UP000744676"/>
    </source>
</evidence>
<gene>
    <name evidence="1" type="ORF">D0Z00_000839</name>
</gene>
<comment type="caution">
    <text evidence="1">The sequence shown here is derived from an EMBL/GenBank/DDBJ whole genome shotgun (WGS) entry which is preliminary data.</text>
</comment>